<keyword evidence="2" id="KW-1185">Reference proteome</keyword>
<dbReference type="AlphaFoldDB" id="A0A249PB66"/>
<name>A0A249PB66_9HYPH</name>
<accession>A0A249PB66</accession>
<organism evidence="1 2">
    <name type="scientific">Sinorhizobium sojae CCBAU 05684</name>
    <dbReference type="NCBI Taxonomy" id="716928"/>
    <lineage>
        <taxon>Bacteria</taxon>
        <taxon>Pseudomonadati</taxon>
        <taxon>Pseudomonadota</taxon>
        <taxon>Alphaproteobacteria</taxon>
        <taxon>Hyphomicrobiales</taxon>
        <taxon>Rhizobiaceae</taxon>
        <taxon>Sinorhizobium/Ensifer group</taxon>
        <taxon>Sinorhizobium</taxon>
    </lineage>
</organism>
<protein>
    <submittedName>
        <fullName evidence="1">Uncharacterized protein</fullName>
    </submittedName>
</protein>
<gene>
    <name evidence="1" type="ORF">SJ05684_c16340</name>
</gene>
<proteinExistence type="predicted"/>
<dbReference type="Proteomes" id="UP000217211">
    <property type="component" value="Chromosome"/>
</dbReference>
<dbReference type="EMBL" id="CP023067">
    <property type="protein sequence ID" value="ASY63076.1"/>
    <property type="molecule type" value="Genomic_DNA"/>
</dbReference>
<sequence length="64" mass="7222">MPCFKADAPLVKGKDRLQRRATLQTRKGRRDSLNLRIELSEKSVPIIGAMRKGRVIAVCVMSVR</sequence>
<evidence type="ECO:0000313" key="2">
    <source>
        <dbReference type="Proteomes" id="UP000217211"/>
    </source>
</evidence>
<reference evidence="1 2" key="1">
    <citation type="submission" date="2017-08" db="EMBL/GenBank/DDBJ databases">
        <title>Multipartite genome sequences of Sinorhizobium species nodulating soybeans.</title>
        <authorList>
            <person name="Tian C.F."/>
        </authorList>
    </citation>
    <scope>NUCLEOTIDE SEQUENCE [LARGE SCALE GENOMIC DNA]</scope>
    <source>
        <strain evidence="1 2">CCBAU 05684</strain>
    </source>
</reference>
<dbReference type="KEGG" id="esj:SJ05684_c16340"/>
<evidence type="ECO:0000313" key="1">
    <source>
        <dbReference type="EMBL" id="ASY63076.1"/>
    </source>
</evidence>